<dbReference type="EC" id="1.3.1.-" evidence="4"/>
<comment type="similarity">
    <text evidence="1 3">Belongs to the short-chain dehydrogenases/reductases (SDR) family.</text>
</comment>
<proteinExistence type="inferred from homology"/>
<dbReference type="Gene3D" id="3.40.50.720">
    <property type="entry name" value="NAD(P)-binding Rossmann-like Domain"/>
    <property type="match status" value="1"/>
</dbReference>
<name>A0A0L6ZCV8_9CLOT</name>
<dbReference type="PATRIC" id="fig|1121318.3.peg.952"/>
<accession>A0A0L6ZCV8</accession>
<dbReference type="RefSeq" id="WP_052220528.1">
    <property type="nucleotide sequence ID" value="NZ_LHUR01000012.1"/>
</dbReference>
<keyword evidence="5" id="KW-1185">Reference proteome</keyword>
<evidence type="ECO:0000256" key="3">
    <source>
        <dbReference type="RuleBase" id="RU000363"/>
    </source>
</evidence>
<dbReference type="PIRSF" id="PIRSF000126">
    <property type="entry name" value="11-beta-HSD1"/>
    <property type="match status" value="1"/>
</dbReference>
<evidence type="ECO:0000313" key="4">
    <source>
        <dbReference type="EMBL" id="KOA20805.1"/>
    </source>
</evidence>
<sequence length="267" mass="29706">MKQIDKKRETVLITGASTGIGYELSKIFAQNGYDLIIVARDLRKLMEVEKELREKYGTQVIIINKDLSYPNSAYELYEEVLNLNMNIDILVNNAGAGASGLFHEIDYDIDNKIIQLNMTSLTNLTKLFSKMMIKNKRGKILNVASTGAYQPGPYTAVYYATKAYVLSFSEAIYNELKDYGITVTTICPGATKSEFSKRAGKAQIKGSMEAKKVALAAFLALKKNKRLVIPGIQNKIAIIVSKLLPGNITAKAIRKIQDKLINKTDQH</sequence>
<dbReference type="Proteomes" id="UP000037043">
    <property type="component" value="Unassembled WGS sequence"/>
</dbReference>
<dbReference type="PRINTS" id="PR00080">
    <property type="entry name" value="SDRFAMILY"/>
</dbReference>
<dbReference type="InterPro" id="IPR002347">
    <property type="entry name" value="SDR_fam"/>
</dbReference>
<dbReference type="InterPro" id="IPR036291">
    <property type="entry name" value="NAD(P)-bd_dom_sf"/>
</dbReference>
<reference evidence="5" key="1">
    <citation type="submission" date="2015-08" db="EMBL/GenBank/DDBJ databases">
        <title>Genome sequence of the strict anaerobe Clostridium homopropionicum LuHBu1 (DSM 5847T).</title>
        <authorList>
            <person name="Poehlein A."/>
            <person name="Beck M."/>
            <person name="Schiel-Bengelsdorf B."/>
            <person name="Bengelsdorf F.R."/>
            <person name="Daniel R."/>
            <person name="Duerre P."/>
        </authorList>
    </citation>
    <scope>NUCLEOTIDE SEQUENCE [LARGE SCALE GENOMIC DNA]</scope>
    <source>
        <strain evidence="5">DSM 5847</strain>
    </source>
</reference>
<dbReference type="SUPFAM" id="SSF51735">
    <property type="entry name" value="NAD(P)-binding Rossmann-fold domains"/>
    <property type="match status" value="1"/>
</dbReference>
<protein>
    <submittedName>
        <fullName evidence="4">Putative ketoacyl reductase</fullName>
        <ecNumber evidence="4">1.3.1.-</ecNumber>
    </submittedName>
</protein>
<evidence type="ECO:0000313" key="5">
    <source>
        <dbReference type="Proteomes" id="UP000037043"/>
    </source>
</evidence>
<keyword evidence="2 4" id="KW-0560">Oxidoreductase</keyword>
<dbReference type="PANTHER" id="PTHR44196">
    <property type="entry name" value="DEHYDROGENASE/REDUCTASE SDR FAMILY MEMBER 7B"/>
    <property type="match status" value="1"/>
</dbReference>
<dbReference type="EMBL" id="LHUR01000012">
    <property type="protein sequence ID" value="KOA20805.1"/>
    <property type="molecule type" value="Genomic_DNA"/>
</dbReference>
<comment type="caution">
    <text evidence="4">The sequence shown here is derived from an EMBL/GenBank/DDBJ whole genome shotgun (WGS) entry which is preliminary data.</text>
</comment>
<dbReference type="AlphaFoldDB" id="A0A0L6ZCV8"/>
<dbReference type="GO" id="GO:0016491">
    <property type="term" value="F:oxidoreductase activity"/>
    <property type="evidence" value="ECO:0007669"/>
    <property type="project" value="UniProtKB-KW"/>
</dbReference>
<evidence type="ECO:0000256" key="2">
    <source>
        <dbReference type="ARBA" id="ARBA00023002"/>
    </source>
</evidence>
<dbReference type="STRING" id="36844.SAMN04488501_10349"/>
<gene>
    <name evidence="4" type="primary">actIII</name>
    <name evidence="4" type="ORF">CLHOM_09480</name>
</gene>
<dbReference type="PANTHER" id="PTHR44196:SF2">
    <property type="entry name" value="SHORT-CHAIN DEHYDROGENASE-RELATED"/>
    <property type="match status" value="1"/>
</dbReference>
<dbReference type="Pfam" id="PF00106">
    <property type="entry name" value="adh_short"/>
    <property type="match status" value="1"/>
</dbReference>
<dbReference type="GO" id="GO:0016020">
    <property type="term" value="C:membrane"/>
    <property type="evidence" value="ECO:0007669"/>
    <property type="project" value="TreeGrafter"/>
</dbReference>
<organism evidence="4 5">
    <name type="scientific">Clostridium homopropionicum DSM 5847</name>
    <dbReference type="NCBI Taxonomy" id="1121318"/>
    <lineage>
        <taxon>Bacteria</taxon>
        <taxon>Bacillati</taxon>
        <taxon>Bacillota</taxon>
        <taxon>Clostridia</taxon>
        <taxon>Eubacteriales</taxon>
        <taxon>Clostridiaceae</taxon>
        <taxon>Clostridium</taxon>
    </lineage>
</organism>
<dbReference type="PRINTS" id="PR00081">
    <property type="entry name" value="GDHRDH"/>
</dbReference>
<evidence type="ECO:0000256" key="1">
    <source>
        <dbReference type="ARBA" id="ARBA00006484"/>
    </source>
</evidence>